<dbReference type="PROSITE" id="PS50929">
    <property type="entry name" value="ABC_TM1F"/>
    <property type="match status" value="1"/>
</dbReference>
<keyword evidence="6 10" id="KW-1133">Transmembrane helix</keyword>
<evidence type="ECO:0000256" key="5">
    <source>
        <dbReference type="ARBA" id="ARBA00022840"/>
    </source>
</evidence>
<dbReference type="Gene3D" id="3.40.50.300">
    <property type="entry name" value="P-loop containing nucleotide triphosphate hydrolases"/>
    <property type="match status" value="1"/>
</dbReference>
<comment type="subcellular location">
    <subcellularLocation>
        <location evidence="1">Membrane</location>
        <topology evidence="1">Multi-pass membrane protein</topology>
    </subcellularLocation>
</comment>
<dbReference type="PROSITE" id="PS50893">
    <property type="entry name" value="ABC_TRANSPORTER_2"/>
    <property type="match status" value="1"/>
</dbReference>
<organism evidence="13 14">
    <name type="scientific">Dactylonectria macrodidyma</name>
    <dbReference type="NCBI Taxonomy" id="307937"/>
    <lineage>
        <taxon>Eukaryota</taxon>
        <taxon>Fungi</taxon>
        <taxon>Dikarya</taxon>
        <taxon>Ascomycota</taxon>
        <taxon>Pezizomycotina</taxon>
        <taxon>Sordariomycetes</taxon>
        <taxon>Hypocreomycetidae</taxon>
        <taxon>Hypocreales</taxon>
        <taxon>Nectriaceae</taxon>
        <taxon>Dactylonectria</taxon>
    </lineage>
</organism>
<dbReference type="PANTHER" id="PTHR24221:SF503">
    <property type="entry name" value="MITOCHONDRIAL POTASSIUM CHANNEL ATP-BINDING SUBUNIT"/>
    <property type="match status" value="1"/>
</dbReference>
<dbReference type="SMART" id="SM00382">
    <property type="entry name" value="AAA"/>
    <property type="match status" value="1"/>
</dbReference>
<feature type="transmembrane region" description="Helical" evidence="10">
    <location>
        <begin position="83"/>
        <end position="105"/>
    </location>
</feature>
<dbReference type="InterPro" id="IPR027417">
    <property type="entry name" value="P-loop_NTPase"/>
</dbReference>
<dbReference type="SUPFAM" id="SSF90123">
    <property type="entry name" value="ABC transporter transmembrane region"/>
    <property type="match status" value="1"/>
</dbReference>
<dbReference type="Pfam" id="PF00005">
    <property type="entry name" value="ABC_tran"/>
    <property type="match status" value="1"/>
</dbReference>
<keyword evidence="14" id="KW-1185">Reference proteome</keyword>
<protein>
    <recommendedName>
        <fullName evidence="15">ABC transporter</fullName>
    </recommendedName>
</protein>
<dbReference type="GO" id="GO:0016887">
    <property type="term" value="F:ATP hydrolysis activity"/>
    <property type="evidence" value="ECO:0007669"/>
    <property type="project" value="InterPro"/>
</dbReference>
<evidence type="ECO:0000259" key="11">
    <source>
        <dbReference type="PROSITE" id="PS50893"/>
    </source>
</evidence>
<dbReference type="Gene3D" id="1.20.1560.10">
    <property type="entry name" value="ABC transporter type 1, transmembrane domain"/>
    <property type="match status" value="1"/>
</dbReference>
<feature type="region of interest" description="Disordered" evidence="9">
    <location>
        <begin position="207"/>
        <end position="248"/>
    </location>
</feature>
<dbReference type="PROSITE" id="PS00211">
    <property type="entry name" value="ABC_TRANSPORTER_1"/>
    <property type="match status" value="1"/>
</dbReference>
<evidence type="ECO:0000256" key="3">
    <source>
        <dbReference type="ARBA" id="ARBA00022692"/>
    </source>
</evidence>
<dbReference type="InterPro" id="IPR003439">
    <property type="entry name" value="ABC_transporter-like_ATP-bd"/>
</dbReference>
<evidence type="ECO:0000256" key="4">
    <source>
        <dbReference type="ARBA" id="ARBA00022741"/>
    </source>
</evidence>
<comment type="caution">
    <text evidence="13">The sequence shown here is derived from an EMBL/GenBank/DDBJ whole genome shotgun (WGS) entry which is preliminary data.</text>
</comment>
<dbReference type="AlphaFoldDB" id="A0A9P9E5W1"/>
<feature type="transmembrane region" description="Helical" evidence="10">
    <location>
        <begin position="43"/>
        <end position="62"/>
    </location>
</feature>
<proteinExistence type="inferred from homology"/>
<feature type="compositionally biased region" description="Acidic residues" evidence="9">
    <location>
        <begin position="237"/>
        <end position="248"/>
    </location>
</feature>
<feature type="domain" description="ABC transmembrane type-1" evidence="12">
    <location>
        <begin position="294"/>
        <end position="574"/>
    </location>
</feature>
<evidence type="ECO:0000256" key="10">
    <source>
        <dbReference type="SAM" id="Phobius"/>
    </source>
</evidence>
<keyword evidence="7 10" id="KW-0472">Membrane</keyword>
<evidence type="ECO:0000256" key="6">
    <source>
        <dbReference type="ARBA" id="ARBA00022989"/>
    </source>
</evidence>
<feature type="domain" description="ABC transporter" evidence="11">
    <location>
        <begin position="608"/>
        <end position="842"/>
    </location>
</feature>
<feature type="compositionally biased region" description="Polar residues" evidence="9">
    <location>
        <begin position="207"/>
        <end position="224"/>
    </location>
</feature>
<evidence type="ECO:0000313" key="13">
    <source>
        <dbReference type="EMBL" id="KAH7131347.1"/>
    </source>
</evidence>
<feature type="transmembrane region" description="Helical" evidence="10">
    <location>
        <begin position="429"/>
        <end position="448"/>
    </location>
</feature>
<evidence type="ECO:0000256" key="8">
    <source>
        <dbReference type="ARBA" id="ARBA00024363"/>
    </source>
</evidence>
<dbReference type="InterPro" id="IPR036640">
    <property type="entry name" value="ABC1_TM_sf"/>
</dbReference>
<feature type="transmembrane region" description="Helical" evidence="10">
    <location>
        <begin position="164"/>
        <end position="182"/>
    </location>
</feature>
<keyword evidence="3 10" id="KW-0812">Transmembrane</keyword>
<dbReference type="InterPro" id="IPR003593">
    <property type="entry name" value="AAA+_ATPase"/>
</dbReference>
<dbReference type="Proteomes" id="UP000738349">
    <property type="component" value="Unassembled WGS sequence"/>
</dbReference>
<dbReference type="FunFam" id="3.40.50.300:FF:000287">
    <property type="entry name" value="Multidrug ABC transporter ATP-binding protein"/>
    <property type="match status" value="1"/>
</dbReference>
<comment type="similarity">
    <text evidence="8">Belongs to the ABC transporter superfamily. ABCB family. Heavy Metal importer (TC 3.A.1.210) subfamily.</text>
</comment>
<dbReference type="SUPFAM" id="SSF52540">
    <property type="entry name" value="P-loop containing nucleoside triphosphate hydrolases"/>
    <property type="match status" value="1"/>
</dbReference>
<evidence type="ECO:0000256" key="7">
    <source>
        <dbReference type="ARBA" id="ARBA00023136"/>
    </source>
</evidence>
<keyword evidence="2" id="KW-0813">Transport</keyword>
<sequence>MMIKEKFKGRIPSGFQNGSRNIGSFPPDNAALKMVSQVAICKFLHHACAFTFALFVAVSILTKPVRTRTVQAQWLPQRLLFPIYLLVTLYLVEVTAIISQLHFYIHATSQIVHLLVLTLAWSTIGVQKYHGSNKIWGTALVTVAFEVPLLVLLSLHHLNGHRSIVQLVISSMRLLVLLWLLVDGAQARVRGSEATAEEARPIIRSQADSSQEQVNYGTQCSVGHSDSESDLTLNESNDADDSDSEDDDDAEIKRLRAKRLKQTGGWWGYLKDFSIFIPYLIPRRNRKVQACIMVSILCLAGNRALNVLVPRQLGIITDELLDNKAPFGALAMWLFYELLNGDSGIGLIQALVKIPITQFSYRQISNAAFSHVMSLSMDFHSERDSAEVMKAVEQGESLTNILDTAILEILPTFVDLVIAFALLYWKFNIMISLVMFVASIAFIGLEVITSNWNIENRRTSAKAQREEARAMHQAVQGWQTVAYFNMFAFEKRRFGGAVEAQLSASRNWGKRDAYIQAILEAMVPLTFFTLASLVLYEISQDRATTGDFVFFIQYWEYLIYPLKYLSHNYRYLMSDLVDAERLLNLLQTKPSILDKDGAKTLSQVRGHVNFENVSFAYDARKSSIQALDISAAPGETVALVGATGAGKSTIFKLLLRFYDVTSGRITIDGHDIQNVTMSSLRDALGVVPQDPLLFNASIMENIRYARPSATDEQIFESCRRAAIHDKILTFVDGYNSRVGEQGVKLSGGEIQRLAIARAFLKDPPILILDEATSAVDTGTESDIQGALDVLKKKRTTFLIAHRLSTVVGADQILVVHNGTIVEKGTHNELLKAGGKYRDLWAKQVGGVSEDAS</sequence>
<evidence type="ECO:0008006" key="15">
    <source>
        <dbReference type="Google" id="ProtNLM"/>
    </source>
</evidence>
<name>A0A9P9E5W1_9HYPO</name>
<dbReference type="GO" id="GO:0140359">
    <property type="term" value="F:ABC-type transporter activity"/>
    <property type="evidence" value="ECO:0007669"/>
    <property type="project" value="InterPro"/>
</dbReference>
<evidence type="ECO:0000256" key="9">
    <source>
        <dbReference type="SAM" id="MobiDB-lite"/>
    </source>
</evidence>
<evidence type="ECO:0000259" key="12">
    <source>
        <dbReference type="PROSITE" id="PS50929"/>
    </source>
</evidence>
<keyword evidence="4" id="KW-0547">Nucleotide-binding</keyword>
<evidence type="ECO:0000256" key="2">
    <source>
        <dbReference type="ARBA" id="ARBA00022448"/>
    </source>
</evidence>
<dbReference type="PANTHER" id="PTHR24221">
    <property type="entry name" value="ATP-BINDING CASSETTE SUB-FAMILY B"/>
    <property type="match status" value="1"/>
</dbReference>
<dbReference type="EMBL" id="JAGMUV010000017">
    <property type="protein sequence ID" value="KAH7131347.1"/>
    <property type="molecule type" value="Genomic_DNA"/>
</dbReference>
<dbReference type="CDD" id="cd18583">
    <property type="entry name" value="ABC_6TM_HMT1"/>
    <property type="match status" value="1"/>
</dbReference>
<evidence type="ECO:0000256" key="1">
    <source>
        <dbReference type="ARBA" id="ARBA00004141"/>
    </source>
</evidence>
<evidence type="ECO:0000313" key="14">
    <source>
        <dbReference type="Proteomes" id="UP000738349"/>
    </source>
</evidence>
<reference evidence="13" key="1">
    <citation type="journal article" date="2021" name="Nat. Commun.">
        <title>Genetic determinants of endophytism in the Arabidopsis root mycobiome.</title>
        <authorList>
            <person name="Mesny F."/>
            <person name="Miyauchi S."/>
            <person name="Thiergart T."/>
            <person name="Pickel B."/>
            <person name="Atanasova L."/>
            <person name="Karlsson M."/>
            <person name="Huettel B."/>
            <person name="Barry K.W."/>
            <person name="Haridas S."/>
            <person name="Chen C."/>
            <person name="Bauer D."/>
            <person name="Andreopoulos W."/>
            <person name="Pangilinan J."/>
            <person name="LaButti K."/>
            <person name="Riley R."/>
            <person name="Lipzen A."/>
            <person name="Clum A."/>
            <person name="Drula E."/>
            <person name="Henrissat B."/>
            <person name="Kohler A."/>
            <person name="Grigoriev I.V."/>
            <person name="Martin F.M."/>
            <person name="Hacquard S."/>
        </authorList>
    </citation>
    <scope>NUCLEOTIDE SEQUENCE</scope>
    <source>
        <strain evidence="13">MPI-CAGE-AT-0147</strain>
    </source>
</reference>
<keyword evidence="5" id="KW-0067">ATP-binding</keyword>
<dbReference type="InterPro" id="IPR039421">
    <property type="entry name" value="Type_1_exporter"/>
</dbReference>
<dbReference type="InterPro" id="IPR011527">
    <property type="entry name" value="ABC1_TM_dom"/>
</dbReference>
<gene>
    <name evidence="13" type="ORF">EDB81DRAFT_808397</name>
</gene>
<dbReference type="Pfam" id="PF00664">
    <property type="entry name" value="ABC_membrane"/>
    <property type="match status" value="1"/>
</dbReference>
<feature type="transmembrane region" description="Helical" evidence="10">
    <location>
        <begin position="136"/>
        <end position="158"/>
    </location>
</feature>
<accession>A0A9P9E5W1</accession>
<dbReference type="InterPro" id="IPR017871">
    <property type="entry name" value="ABC_transporter-like_CS"/>
</dbReference>
<dbReference type="GO" id="GO:0005524">
    <property type="term" value="F:ATP binding"/>
    <property type="evidence" value="ECO:0007669"/>
    <property type="project" value="UniProtKB-KW"/>
</dbReference>
<feature type="transmembrane region" description="Helical" evidence="10">
    <location>
        <begin position="111"/>
        <end position="129"/>
    </location>
</feature>
<dbReference type="OrthoDB" id="6500128at2759"/>
<feature type="transmembrane region" description="Helical" evidence="10">
    <location>
        <begin position="513"/>
        <end position="536"/>
    </location>
</feature>
<dbReference type="GO" id="GO:0016020">
    <property type="term" value="C:membrane"/>
    <property type="evidence" value="ECO:0007669"/>
    <property type="project" value="UniProtKB-SubCell"/>
</dbReference>